<sequence length="195" mass="21658">MNTQTHVLLAAAILAKPGKPARNTAVIVGALVPDLAIYTLFIWSKIAGIPERRVWSELYYNPPWSDAVTVGNSAPLYILILLIGLLASKWYRPAILLAVFAIAALLHLAADLPVHVDDAHAHLWPLSDWRFRSPVSYWNPNHNGDIFTIVEAGIGIVLSIILWRRFHALWVRALLVLAIVAYLGPPLYFGLFAQL</sequence>
<feature type="transmembrane region" description="Helical" evidence="1">
    <location>
        <begin position="67"/>
        <end position="87"/>
    </location>
</feature>
<accession>A0ABT4VRT5</accession>
<keyword evidence="1" id="KW-0812">Transmembrane</keyword>
<gene>
    <name evidence="2" type="ORF">OOZ53_18355</name>
</gene>
<evidence type="ECO:0000313" key="3">
    <source>
        <dbReference type="Proteomes" id="UP001148313"/>
    </source>
</evidence>
<proteinExistence type="predicted"/>
<evidence type="ECO:0008006" key="4">
    <source>
        <dbReference type="Google" id="ProtNLM"/>
    </source>
</evidence>
<keyword evidence="1" id="KW-1133">Transmembrane helix</keyword>
<dbReference type="Proteomes" id="UP001148313">
    <property type="component" value="Unassembled WGS sequence"/>
</dbReference>
<dbReference type="EMBL" id="JAPJZH010000012">
    <property type="protein sequence ID" value="MDA4847329.1"/>
    <property type="molecule type" value="Genomic_DNA"/>
</dbReference>
<feature type="transmembrane region" description="Helical" evidence="1">
    <location>
        <begin position="94"/>
        <end position="110"/>
    </location>
</feature>
<comment type="caution">
    <text evidence="2">The sequence shown here is derived from an EMBL/GenBank/DDBJ whole genome shotgun (WGS) entry which is preliminary data.</text>
</comment>
<organism evidence="2 3">
    <name type="scientific">Hoeflea poritis</name>
    <dbReference type="NCBI Taxonomy" id="2993659"/>
    <lineage>
        <taxon>Bacteria</taxon>
        <taxon>Pseudomonadati</taxon>
        <taxon>Pseudomonadota</taxon>
        <taxon>Alphaproteobacteria</taxon>
        <taxon>Hyphomicrobiales</taxon>
        <taxon>Rhizobiaceae</taxon>
        <taxon>Hoeflea</taxon>
    </lineage>
</organism>
<protein>
    <recommendedName>
        <fullName evidence="4">Cobalamin biosynthesis protein CobQ</fullName>
    </recommendedName>
</protein>
<reference evidence="2" key="1">
    <citation type="submission" date="2022-11" db="EMBL/GenBank/DDBJ databases">
        <title>Hoeflea poritis sp. nov., isolated from scleractinian coral Porites lutea.</title>
        <authorList>
            <person name="Zhang G."/>
            <person name="Wei Q."/>
            <person name="Cai L."/>
        </authorList>
    </citation>
    <scope>NUCLEOTIDE SEQUENCE</scope>
    <source>
        <strain evidence="2">E7-10</strain>
    </source>
</reference>
<keyword evidence="1" id="KW-0472">Membrane</keyword>
<evidence type="ECO:0000313" key="2">
    <source>
        <dbReference type="EMBL" id="MDA4847329.1"/>
    </source>
</evidence>
<evidence type="ECO:0000256" key="1">
    <source>
        <dbReference type="SAM" id="Phobius"/>
    </source>
</evidence>
<feature type="transmembrane region" description="Helical" evidence="1">
    <location>
        <begin position="146"/>
        <end position="163"/>
    </location>
</feature>
<name>A0ABT4VRT5_9HYPH</name>
<feature type="transmembrane region" description="Helical" evidence="1">
    <location>
        <begin position="170"/>
        <end position="189"/>
    </location>
</feature>
<keyword evidence="3" id="KW-1185">Reference proteome</keyword>
<dbReference type="RefSeq" id="WP_271091145.1">
    <property type="nucleotide sequence ID" value="NZ_JAPJZH010000012.1"/>
</dbReference>
<feature type="transmembrane region" description="Helical" evidence="1">
    <location>
        <begin position="25"/>
        <end position="47"/>
    </location>
</feature>